<comment type="caution">
    <text evidence="2">The sequence shown here is derived from an EMBL/GenBank/DDBJ whole genome shotgun (WGS) entry which is preliminary data.</text>
</comment>
<organism evidence="2 3">
    <name type="scientific">Catellatospora coxensis</name>
    <dbReference type="NCBI Taxonomy" id="310354"/>
    <lineage>
        <taxon>Bacteria</taxon>
        <taxon>Bacillati</taxon>
        <taxon>Actinomycetota</taxon>
        <taxon>Actinomycetes</taxon>
        <taxon>Micromonosporales</taxon>
        <taxon>Micromonosporaceae</taxon>
        <taxon>Catellatospora</taxon>
    </lineage>
</organism>
<dbReference type="SUPFAM" id="SSF51182">
    <property type="entry name" value="RmlC-like cupins"/>
    <property type="match status" value="1"/>
</dbReference>
<dbReference type="Proteomes" id="UP000630887">
    <property type="component" value="Unassembled WGS sequence"/>
</dbReference>
<dbReference type="AlphaFoldDB" id="A0A8J3L122"/>
<evidence type="ECO:0000313" key="2">
    <source>
        <dbReference type="EMBL" id="GIG07089.1"/>
    </source>
</evidence>
<name>A0A8J3L122_9ACTN</name>
<keyword evidence="3" id="KW-1185">Reference proteome</keyword>
<dbReference type="EMBL" id="BONI01000030">
    <property type="protein sequence ID" value="GIG07089.1"/>
    <property type="molecule type" value="Genomic_DNA"/>
</dbReference>
<dbReference type="Pfam" id="PF07883">
    <property type="entry name" value="Cupin_2"/>
    <property type="match status" value="1"/>
</dbReference>
<reference evidence="2 3" key="1">
    <citation type="submission" date="2021-01" db="EMBL/GenBank/DDBJ databases">
        <title>Whole genome shotgun sequence of Catellatospora coxensis NBRC 107359.</title>
        <authorList>
            <person name="Komaki H."/>
            <person name="Tamura T."/>
        </authorList>
    </citation>
    <scope>NUCLEOTIDE SEQUENCE [LARGE SCALE GENOMIC DNA]</scope>
    <source>
        <strain evidence="2 3">NBRC 107359</strain>
    </source>
</reference>
<protein>
    <recommendedName>
        <fullName evidence="1">Cupin type-2 domain-containing protein</fullName>
    </recommendedName>
</protein>
<gene>
    <name evidence="2" type="ORF">Cco03nite_37890</name>
</gene>
<dbReference type="InterPro" id="IPR013096">
    <property type="entry name" value="Cupin_2"/>
</dbReference>
<sequence>MVRLAAMQIIEGAGRWTPPPAGTANDWVEHLKTPDLSVGTYCIPAGGIDDQSPHTEDEVYVVTAGRARIVTPDGEAAVGPGAVIFVPAGEEHRFVDVTEDLSLLVFFGPAYGSRGGAATA</sequence>
<proteinExistence type="predicted"/>
<accession>A0A8J3L122</accession>
<feature type="domain" description="Cupin type-2" evidence="1">
    <location>
        <begin position="41"/>
        <end position="105"/>
    </location>
</feature>
<evidence type="ECO:0000313" key="3">
    <source>
        <dbReference type="Proteomes" id="UP000630887"/>
    </source>
</evidence>
<dbReference type="InterPro" id="IPR011051">
    <property type="entry name" value="RmlC_Cupin_sf"/>
</dbReference>
<evidence type="ECO:0000259" key="1">
    <source>
        <dbReference type="Pfam" id="PF07883"/>
    </source>
</evidence>
<dbReference type="Gene3D" id="2.60.120.10">
    <property type="entry name" value="Jelly Rolls"/>
    <property type="match status" value="1"/>
</dbReference>
<dbReference type="InterPro" id="IPR014710">
    <property type="entry name" value="RmlC-like_jellyroll"/>
</dbReference>